<gene>
    <name evidence="2" type="ORF">C8A00DRAFT_34919</name>
</gene>
<comment type="caution">
    <text evidence="2">The sequence shown here is derived from an EMBL/GenBank/DDBJ whole genome shotgun (WGS) entry which is preliminary data.</text>
</comment>
<reference evidence="2" key="2">
    <citation type="submission" date="2023-05" db="EMBL/GenBank/DDBJ databases">
        <authorList>
            <consortium name="Lawrence Berkeley National Laboratory"/>
            <person name="Steindorff A."/>
            <person name="Hensen N."/>
            <person name="Bonometti L."/>
            <person name="Westerberg I."/>
            <person name="Brannstrom I.O."/>
            <person name="Guillou S."/>
            <person name="Cros-Aarteil S."/>
            <person name="Calhoun S."/>
            <person name="Haridas S."/>
            <person name="Kuo A."/>
            <person name="Mondo S."/>
            <person name="Pangilinan J."/>
            <person name="Riley R."/>
            <person name="Labutti K."/>
            <person name="Andreopoulos B."/>
            <person name="Lipzen A."/>
            <person name="Chen C."/>
            <person name="Yanf M."/>
            <person name="Daum C."/>
            <person name="Ng V."/>
            <person name="Clum A."/>
            <person name="Ohm R."/>
            <person name="Martin F."/>
            <person name="Silar P."/>
            <person name="Natvig D."/>
            <person name="Lalanne C."/>
            <person name="Gautier V."/>
            <person name="Ament-Velasquez S.L."/>
            <person name="Kruys A."/>
            <person name="Hutchinson M.I."/>
            <person name="Powell A.J."/>
            <person name="Barry K."/>
            <person name="Miller A.N."/>
            <person name="Grigoriev I.V."/>
            <person name="Debuchy R."/>
            <person name="Gladieux P."/>
            <person name="Thoren M.H."/>
            <person name="Johannesson H."/>
        </authorList>
    </citation>
    <scope>NUCLEOTIDE SEQUENCE</scope>
    <source>
        <strain evidence="2">CBS 538.74</strain>
    </source>
</reference>
<dbReference type="AlphaFoldDB" id="A0AAN6ZXF3"/>
<evidence type="ECO:0000256" key="1">
    <source>
        <dbReference type="SAM" id="MobiDB-lite"/>
    </source>
</evidence>
<proteinExistence type="predicted"/>
<dbReference type="Gene3D" id="3.80.10.10">
    <property type="entry name" value="Ribonuclease Inhibitor"/>
    <property type="match status" value="1"/>
</dbReference>
<evidence type="ECO:0000313" key="2">
    <source>
        <dbReference type="EMBL" id="KAK4152391.1"/>
    </source>
</evidence>
<dbReference type="EMBL" id="MU856976">
    <property type="protein sequence ID" value="KAK4152391.1"/>
    <property type="molecule type" value="Genomic_DNA"/>
</dbReference>
<reference evidence="2" key="1">
    <citation type="journal article" date="2023" name="Mol. Phylogenet. Evol.">
        <title>Genome-scale phylogeny and comparative genomics of the fungal order Sordariales.</title>
        <authorList>
            <person name="Hensen N."/>
            <person name="Bonometti L."/>
            <person name="Westerberg I."/>
            <person name="Brannstrom I.O."/>
            <person name="Guillou S."/>
            <person name="Cros-Aarteil S."/>
            <person name="Calhoun S."/>
            <person name="Haridas S."/>
            <person name="Kuo A."/>
            <person name="Mondo S."/>
            <person name="Pangilinan J."/>
            <person name="Riley R."/>
            <person name="LaButti K."/>
            <person name="Andreopoulos B."/>
            <person name="Lipzen A."/>
            <person name="Chen C."/>
            <person name="Yan M."/>
            <person name="Daum C."/>
            <person name="Ng V."/>
            <person name="Clum A."/>
            <person name="Steindorff A."/>
            <person name="Ohm R.A."/>
            <person name="Martin F."/>
            <person name="Silar P."/>
            <person name="Natvig D.O."/>
            <person name="Lalanne C."/>
            <person name="Gautier V."/>
            <person name="Ament-Velasquez S.L."/>
            <person name="Kruys A."/>
            <person name="Hutchinson M.I."/>
            <person name="Powell A.J."/>
            <person name="Barry K."/>
            <person name="Miller A.N."/>
            <person name="Grigoriev I.V."/>
            <person name="Debuchy R."/>
            <person name="Gladieux P."/>
            <person name="Hiltunen Thoren M."/>
            <person name="Johannesson H."/>
        </authorList>
    </citation>
    <scope>NUCLEOTIDE SEQUENCE</scope>
    <source>
        <strain evidence="2">CBS 538.74</strain>
    </source>
</reference>
<dbReference type="InterPro" id="IPR032675">
    <property type="entry name" value="LRR_dom_sf"/>
</dbReference>
<keyword evidence="3" id="KW-1185">Reference proteome</keyword>
<organism evidence="2 3">
    <name type="scientific">Chaetomidium leptoderma</name>
    <dbReference type="NCBI Taxonomy" id="669021"/>
    <lineage>
        <taxon>Eukaryota</taxon>
        <taxon>Fungi</taxon>
        <taxon>Dikarya</taxon>
        <taxon>Ascomycota</taxon>
        <taxon>Pezizomycotina</taxon>
        <taxon>Sordariomycetes</taxon>
        <taxon>Sordariomycetidae</taxon>
        <taxon>Sordariales</taxon>
        <taxon>Chaetomiaceae</taxon>
        <taxon>Chaetomidium</taxon>
    </lineage>
</organism>
<dbReference type="Proteomes" id="UP001302745">
    <property type="component" value="Unassembled WGS sequence"/>
</dbReference>
<feature type="region of interest" description="Disordered" evidence="1">
    <location>
        <begin position="131"/>
        <end position="156"/>
    </location>
</feature>
<accession>A0AAN6ZXF3</accession>
<sequence length="333" mass="36706">MEQHARLSTLSGELEGFPNATIATRAGIIRPSLATIPLELVTEICTYLCSHYHPKTDDAEPDVSARVRSEQAALSSLSQTCKILRIVAQPFLFGHVYASRDSAFYLFVRTLVERPDLRSCVSQVTVATYPCEQPPDTPDSADTHNPPDPPSGGIAKTAEEHLRDGDWEPLWKTLAIGGQASNAAEKKFGAFVSMLLHMAPKLADVSFCVRSVPIVALSYWSTRPTIQSLKRLSFTVSEPSHDEYMLDAAVDILRAAPNLEVLHCHGCAGVSEQFRGSWGRTRIDNPPQLPNLTELILTGCHMRAHDLRNLMGAVGSRLFKVTIRKDKDLPPWP</sequence>
<evidence type="ECO:0000313" key="3">
    <source>
        <dbReference type="Proteomes" id="UP001302745"/>
    </source>
</evidence>
<name>A0AAN6ZXF3_9PEZI</name>
<protein>
    <submittedName>
        <fullName evidence="2">Uncharacterized protein</fullName>
    </submittedName>
</protein>